<keyword evidence="5" id="KW-0998">Cell outer membrane</keyword>
<feature type="domain" description="RagB/SusD" evidence="7">
    <location>
        <begin position="337"/>
        <end position="593"/>
    </location>
</feature>
<dbReference type="PROSITE" id="PS51257">
    <property type="entry name" value="PROKAR_LIPOPROTEIN"/>
    <property type="match status" value="1"/>
</dbReference>
<dbReference type="Proteomes" id="UP001165489">
    <property type="component" value="Unassembled WGS sequence"/>
</dbReference>
<evidence type="ECO:0000313" key="10">
    <source>
        <dbReference type="Proteomes" id="UP001165489"/>
    </source>
</evidence>
<feature type="domain" description="SusD-like N-terminal" evidence="8">
    <location>
        <begin position="61"/>
        <end position="209"/>
    </location>
</feature>
<dbReference type="SUPFAM" id="SSF48452">
    <property type="entry name" value="TPR-like"/>
    <property type="match status" value="1"/>
</dbReference>
<comment type="similarity">
    <text evidence="2">Belongs to the SusD family.</text>
</comment>
<dbReference type="RefSeq" id="WP_241348897.1">
    <property type="nucleotide sequence ID" value="NZ_JAKZGP010000040.1"/>
</dbReference>
<evidence type="ECO:0000256" key="5">
    <source>
        <dbReference type="ARBA" id="ARBA00023237"/>
    </source>
</evidence>
<gene>
    <name evidence="9" type="ORF">MM239_14095</name>
</gene>
<keyword evidence="4" id="KW-0472">Membrane</keyword>
<organism evidence="9 10">
    <name type="scientific">Belliella filtrata</name>
    <dbReference type="NCBI Taxonomy" id="2923435"/>
    <lineage>
        <taxon>Bacteria</taxon>
        <taxon>Pseudomonadati</taxon>
        <taxon>Bacteroidota</taxon>
        <taxon>Cytophagia</taxon>
        <taxon>Cytophagales</taxon>
        <taxon>Cyclobacteriaceae</taxon>
        <taxon>Belliella</taxon>
    </lineage>
</organism>
<protein>
    <submittedName>
        <fullName evidence="9">RagB/SusD family nutrient uptake outer membrane protein</fullName>
    </submittedName>
</protein>
<evidence type="ECO:0000256" key="4">
    <source>
        <dbReference type="ARBA" id="ARBA00023136"/>
    </source>
</evidence>
<proteinExistence type="inferred from homology"/>
<dbReference type="Pfam" id="PF07980">
    <property type="entry name" value="SusD_RagB"/>
    <property type="match status" value="1"/>
</dbReference>
<evidence type="ECO:0000256" key="3">
    <source>
        <dbReference type="ARBA" id="ARBA00022729"/>
    </source>
</evidence>
<keyword evidence="3 6" id="KW-0732">Signal</keyword>
<comment type="subcellular location">
    <subcellularLocation>
        <location evidence="1">Cell outer membrane</location>
    </subcellularLocation>
</comment>
<dbReference type="Gene3D" id="1.25.40.390">
    <property type="match status" value="1"/>
</dbReference>
<name>A0ABS9V288_9BACT</name>
<dbReference type="InterPro" id="IPR012944">
    <property type="entry name" value="SusD_RagB_dom"/>
</dbReference>
<sequence>MKMNINFKVGFIIASLVLFTSCADMFDPALENIQNKDRLLERPDMVQGLLLNAYLRIPTNSFSFSEVATDDAVTNDLNSGLLNTGVGQWASDYNPLDQWTNSQSAIQYLNEMLSVVENSEFAANPVVNQMFINRMKGETYGLRALFMYYLLRSHAGVADGVLMGVPILLEPQTANSDFNIPRATFESCMQQLYSDIDKAIELLPDNYVNISNTSMMPVLYRDLGAETGEYNRVFGDDAKQLVSGRIVRAIRTQAALLAASPAFNLDNNQAKWADAATFASGMISEIGGLSGLDPNGVTWYNNVSMIENLGAGDNPSEILWRGSVGGPSNNLEQQNFPPTLFGNGRVNPSQNLVDAFPMANGYPISNPSSGYSGETPYTNRDPRLRQFILVNGSTAGPLNRTINTAQDSDTNDGLNKVETSTRTGYYMRKLLRQDVNLDPVANTGQRHLQPRIRYTEIFLIYAEAANEAFGPMSSGSFGFSAYDVIKAIRARAGVGTENGDAYLESIRSDQDAMRQLIRNERRLELSFEGFRFWDLRRWRANLTESVRGMRILNQNNYSSINVENRVFRDHMIYGPIPYSEMLKFNALQQNTGW</sequence>
<evidence type="ECO:0000256" key="2">
    <source>
        <dbReference type="ARBA" id="ARBA00006275"/>
    </source>
</evidence>
<comment type="caution">
    <text evidence="9">The sequence shown here is derived from an EMBL/GenBank/DDBJ whole genome shotgun (WGS) entry which is preliminary data.</text>
</comment>
<evidence type="ECO:0000313" key="9">
    <source>
        <dbReference type="EMBL" id="MCH7410534.1"/>
    </source>
</evidence>
<evidence type="ECO:0000256" key="6">
    <source>
        <dbReference type="SAM" id="SignalP"/>
    </source>
</evidence>
<dbReference type="Pfam" id="PF14322">
    <property type="entry name" value="SusD-like_3"/>
    <property type="match status" value="1"/>
</dbReference>
<dbReference type="InterPro" id="IPR033985">
    <property type="entry name" value="SusD-like_N"/>
</dbReference>
<feature type="signal peptide" evidence="6">
    <location>
        <begin position="1"/>
        <end position="23"/>
    </location>
</feature>
<dbReference type="InterPro" id="IPR011990">
    <property type="entry name" value="TPR-like_helical_dom_sf"/>
</dbReference>
<dbReference type="EMBL" id="JAKZGP010000040">
    <property type="protein sequence ID" value="MCH7410534.1"/>
    <property type="molecule type" value="Genomic_DNA"/>
</dbReference>
<accession>A0ABS9V288</accession>
<feature type="chain" id="PRO_5046073563" evidence="6">
    <location>
        <begin position="24"/>
        <end position="593"/>
    </location>
</feature>
<evidence type="ECO:0000259" key="7">
    <source>
        <dbReference type="Pfam" id="PF07980"/>
    </source>
</evidence>
<evidence type="ECO:0000259" key="8">
    <source>
        <dbReference type="Pfam" id="PF14322"/>
    </source>
</evidence>
<reference evidence="9" key="1">
    <citation type="submission" date="2022-03" db="EMBL/GenBank/DDBJ databases">
        <title>De novo assembled genomes of Belliella spp. (Cyclobacteriaceae) strains.</title>
        <authorList>
            <person name="Szabo A."/>
            <person name="Korponai K."/>
            <person name="Felfoldi T."/>
        </authorList>
    </citation>
    <scope>NUCLEOTIDE SEQUENCE</scope>
    <source>
        <strain evidence="9">DSM 111904</strain>
    </source>
</reference>
<evidence type="ECO:0000256" key="1">
    <source>
        <dbReference type="ARBA" id="ARBA00004442"/>
    </source>
</evidence>
<keyword evidence="10" id="KW-1185">Reference proteome</keyword>